<accession>A0A4R9JAP3</accession>
<evidence type="ECO:0000313" key="2">
    <source>
        <dbReference type="Proteomes" id="UP000298125"/>
    </source>
</evidence>
<evidence type="ECO:0000313" key="1">
    <source>
        <dbReference type="EMBL" id="TGL35940.1"/>
    </source>
</evidence>
<protein>
    <submittedName>
        <fullName evidence="1">Uncharacterized protein</fullName>
    </submittedName>
</protein>
<gene>
    <name evidence="1" type="ORF">EHQ49_16725</name>
</gene>
<keyword evidence="2" id="KW-1185">Reference proteome</keyword>
<dbReference type="AlphaFoldDB" id="A0A4R9JAP3"/>
<organism evidence="1 2">
    <name type="scientific">Leptospira perdikensis</name>
    <dbReference type="NCBI Taxonomy" id="2484948"/>
    <lineage>
        <taxon>Bacteria</taxon>
        <taxon>Pseudomonadati</taxon>
        <taxon>Spirochaetota</taxon>
        <taxon>Spirochaetia</taxon>
        <taxon>Leptospirales</taxon>
        <taxon>Leptospiraceae</taxon>
        <taxon>Leptospira</taxon>
    </lineage>
</organism>
<dbReference type="EMBL" id="RQGA01000016">
    <property type="protein sequence ID" value="TGL35940.1"/>
    <property type="molecule type" value="Genomic_DNA"/>
</dbReference>
<dbReference type="RefSeq" id="WP_135580807.1">
    <property type="nucleotide sequence ID" value="NZ_RQGA01000016.1"/>
</dbReference>
<proteinExistence type="predicted"/>
<name>A0A4R9JAP3_9LEPT</name>
<sequence length="249" mass="28594">MKKKFIFCLIIFANFTIILGENPENENDQYPVSEQIEINQNDADKDLIINILGDIVKFNPNPKDTEVQKKLRSKNQLTYLKEINSKWIGKKISFESVNLNDVKAETELSPEGIKQSKKLIQQIKNDPSSQLLYGDGNIEKNPLIAFAIAFQLAFCNTCWQETGKYNAIYYLGKSEQYYDSKIISKNIEDSTSEIEQNNEIQVEIQKVFPDEKSVINLEKNKVTTLIGTIKSINYESGQFMSPKLKVYLK</sequence>
<dbReference type="OrthoDB" id="9906322at2"/>
<dbReference type="Proteomes" id="UP000298125">
    <property type="component" value="Unassembled WGS sequence"/>
</dbReference>
<reference evidence="1" key="1">
    <citation type="journal article" date="2019" name="PLoS Negl. Trop. Dis.">
        <title>Revisiting the worldwide diversity of Leptospira species in the environment.</title>
        <authorList>
            <person name="Vincent A.T."/>
            <person name="Schiettekatte O."/>
            <person name="Bourhy P."/>
            <person name="Veyrier F.J."/>
            <person name="Picardeau M."/>
        </authorList>
    </citation>
    <scope>NUCLEOTIDE SEQUENCE [LARGE SCALE GENOMIC DNA]</scope>
    <source>
        <strain evidence="1">201702692</strain>
    </source>
</reference>
<comment type="caution">
    <text evidence="1">The sequence shown here is derived from an EMBL/GenBank/DDBJ whole genome shotgun (WGS) entry which is preliminary data.</text>
</comment>